<accession>A0A1H7FXW9</accession>
<keyword evidence="2" id="KW-0106">Calcium</keyword>
<dbReference type="RefSeq" id="WP_085283219.1">
    <property type="nucleotide sequence ID" value="NZ_FOBI01000001.1"/>
</dbReference>
<reference evidence="7" key="1">
    <citation type="submission" date="2016-10" db="EMBL/GenBank/DDBJ databases">
        <authorList>
            <person name="Varghese N."/>
            <person name="Submissions S."/>
        </authorList>
    </citation>
    <scope>NUCLEOTIDE SEQUENCE [LARGE SCALE GENOMIC DNA]</scope>
    <source>
        <strain evidence="7">CGMCC 1.9127</strain>
    </source>
</reference>
<gene>
    <name evidence="6" type="ORF">SAMN05216262_10114</name>
</gene>
<evidence type="ECO:0000313" key="6">
    <source>
        <dbReference type="EMBL" id="SEK30097.1"/>
    </source>
</evidence>
<keyword evidence="1" id="KW-0479">Metal-binding</keyword>
<proteinExistence type="predicted"/>
<dbReference type="Proteomes" id="UP000199297">
    <property type="component" value="Unassembled WGS sequence"/>
</dbReference>
<dbReference type="Gene3D" id="3.40.50.410">
    <property type="entry name" value="von Willebrand factor, type A domain"/>
    <property type="match status" value="1"/>
</dbReference>
<dbReference type="STRING" id="641665.GCA_002104455_00688"/>
<evidence type="ECO:0000256" key="2">
    <source>
        <dbReference type="ARBA" id="ARBA00022837"/>
    </source>
</evidence>
<feature type="chain" id="PRO_5011783162" evidence="4">
    <location>
        <begin position="20"/>
        <end position="1178"/>
    </location>
</feature>
<feature type="region of interest" description="Disordered" evidence="3">
    <location>
        <begin position="1106"/>
        <end position="1125"/>
    </location>
</feature>
<dbReference type="GO" id="GO:0046872">
    <property type="term" value="F:metal ion binding"/>
    <property type="evidence" value="ECO:0007669"/>
    <property type="project" value="UniProtKB-KW"/>
</dbReference>
<evidence type="ECO:0000259" key="5">
    <source>
        <dbReference type="Pfam" id="PF05567"/>
    </source>
</evidence>
<dbReference type="Pfam" id="PF05567">
    <property type="entry name" value="T4P_PilY1"/>
    <property type="match status" value="1"/>
</dbReference>
<feature type="signal peptide" evidence="4">
    <location>
        <begin position="1"/>
        <end position="19"/>
    </location>
</feature>
<evidence type="ECO:0000256" key="4">
    <source>
        <dbReference type="SAM" id="SignalP"/>
    </source>
</evidence>
<dbReference type="SUPFAM" id="SSF53300">
    <property type="entry name" value="vWA-like"/>
    <property type="match status" value="1"/>
</dbReference>
<dbReference type="OrthoDB" id="7156875at2"/>
<keyword evidence="7" id="KW-1185">Reference proteome</keyword>
<dbReference type="InterPro" id="IPR036465">
    <property type="entry name" value="vWFA_dom_sf"/>
</dbReference>
<protein>
    <submittedName>
        <fullName evidence="6">Type IV pilus assembly protein PilY1</fullName>
    </submittedName>
</protein>
<dbReference type="EMBL" id="FOBI01000001">
    <property type="protein sequence ID" value="SEK30097.1"/>
    <property type="molecule type" value="Genomic_DNA"/>
</dbReference>
<feature type="domain" description="PilY1 beta-propeller" evidence="5">
    <location>
        <begin position="661"/>
        <end position="903"/>
    </location>
</feature>
<sequence length="1178" mass="127708">MKKYIVLTLLLIVSLSSFSEDIELYISEAVKRAGNKTQVLIIFDNSGSMSTQLSVNEDYDPTKTYPALGNDNSLNERFIYFTKGGIDGVGLPVPDKNNESRRFLDAINSCETARKILNETGFYTGHIREYSIKGNSGSWNEIPDNNGANIEVIDCEDDVLLKDPTNVPSLLPGFPVNYLGTKKVPIYHTPVHLSSNVDWSGQLVTLYTDNYLRWHHGESVAQTLKSRLQVAQDSITKVVKSAPSIDFGLQVFNFNDGDAASDPNGGRVVFGIKSMTDANETALLDIVNNDLDAETWTPLCETLYEAQQYFSGKSIDFGDDDESQSNWYTKNTPPRDTSIESNGKYISPFSACSNKAFVILITDGEPTYDNGADSKIAALSTVEDGKTVNFSGTKFAGNYLAAVAEWMYENDINTSLEGKQTVETYTIGFSEGADDAAPLLKQTAKLGGGKYYRAKDSVQLTAALLNALANLEPSNDSLTSASVAANNFDRTETLNSVYYAMFQPDNGPRWQGNLKKYKVENSVQVGKHGKPALNQANGHFSEDVTSFWSTDNAKDGDSVAKGGVAEMLRKKNNRVIYSDIGTGDALALLTKSQAETSFGGSDELAAELGVHVDDVDDHLDWAIGKNVDKVKIEDDSVPTIRPDVFGDPLHSKPLVINYGTSIRIVIGTNAGVLHMFEDKGDTVDENWAFMPKEFFKNIKPLRDNYSTADKIYGVDGSITSHIQDKNGDGIINGTDKVWIFFGLRRGGSSYYALDISDPSTPSKLWHIDSSTTGFSELGQSWSQPKVGYSKANVSGAGATAVAAPVLFFGGGYDANKDALGPGTADSKGRAIYMVDAATGVLKWSLAPANASTSFSGTDSIPSSIGLLDSDGDGLTDRLYVGDTGGNVWRVDMPDKDPGDANDPWTVFKLANLGGTTNSTDLRFFNEPSIVRTFITETIETKVTDKNGKTTTVVSQQEKPYDAVLLGSGDRSNPIGIDTNDSFFMIKDELIKTQSFYSNTAPLMPTALVKSDLYDYTNNPFGQTLSKQQRETLALAVSKKSGWYIDLNGAGEKSTAEAIVINGVAFFTTFIPPNLAPNAANCVQPNGLGSLYAVDLTLGTAVYNWKKNNGNGNGNGDGPPDDATRRTDINEQFLGAPTLIVVPDANGDTIGNIIVGREVVNAPFTLQTMRTYLYIDEEQ</sequence>
<dbReference type="InterPro" id="IPR008707">
    <property type="entry name" value="B-propeller_PilY1"/>
</dbReference>
<evidence type="ECO:0000313" key="7">
    <source>
        <dbReference type="Proteomes" id="UP000199297"/>
    </source>
</evidence>
<evidence type="ECO:0000256" key="1">
    <source>
        <dbReference type="ARBA" id="ARBA00022723"/>
    </source>
</evidence>
<evidence type="ECO:0000256" key="3">
    <source>
        <dbReference type="SAM" id="MobiDB-lite"/>
    </source>
</evidence>
<dbReference type="AlphaFoldDB" id="A0A1H7FXW9"/>
<keyword evidence="4" id="KW-0732">Signal</keyword>
<name>A0A1H7FXW9_9GAMM</name>
<organism evidence="6 7">
    <name type="scientific">Colwellia chukchiensis</name>
    <dbReference type="NCBI Taxonomy" id="641665"/>
    <lineage>
        <taxon>Bacteria</taxon>
        <taxon>Pseudomonadati</taxon>
        <taxon>Pseudomonadota</taxon>
        <taxon>Gammaproteobacteria</taxon>
        <taxon>Alteromonadales</taxon>
        <taxon>Colwelliaceae</taxon>
        <taxon>Colwellia</taxon>
    </lineage>
</organism>